<keyword evidence="3" id="KW-1185">Reference proteome</keyword>
<evidence type="ECO:0000313" key="3">
    <source>
        <dbReference type="Proteomes" id="UP001500058"/>
    </source>
</evidence>
<evidence type="ECO:0008006" key="4">
    <source>
        <dbReference type="Google" id="ProtNLM"/>
    </source>
</evidence>
<keyword evidence="1" id="KW-0472">Membrane</keyword>
<dbReference type="Proteomes" id="UP001500058">
    <property type="component" value="Unassembled WGS sequence"/>
</dbReference>
<feature type="transmembrane region" description="Helical" evidence="1">
    <location>
        <begin position="52"/>
        <end position="73"/>
    </location>
</feature>
<evidence type="ECO:0000256" key="1">
    <source>
        <dbReference type="SAM" id="Phobius"/>
    </source>
</evidence>
<proteinExistence type="predicted"/>
<comment type="caution">
    <text evidence="2">The sequence shown here is derived from an EMBL/GenBank/DDBJ whole genome shotgun (WGS) entry which is preliminary data.</text>
</comment>
<sequence length="93" mass="9849">MGVSYRCPHRMEPALMAPSPLSGPSRRLSVFALVVCGLAVAAAVVAFVKGAWLVGVVWVLMAGVSSNIAWYYVRRDRLERAAAEANGTAVSGE</sequence>
<dbReference type="EMBL" id="BAAATJ010000013">
    <property type="protein sequence ID" value="GAA2401654.1"/>
    <property type="molecule type" value="Genomic_DNA"/>
</dbReference>
<keyword evidence="1" id="KW-0812">Transmembrane</keyword>
<name>A0ABP5VKC3_9ACTN</name>
<gene>
    <name evidence="2" type="ORF">GCM10010420_30750</name>
</gene>
<reference evidence="3" key="1">
    <citation type="journal article" date="2019" name="Int. J. Syst. Evol. Microbiol.">
        <title>The Global Catalogue of Microorganisms (GCM) 10K type strain sequencing project: providing services to taxonomists for standard genome sequencing and annotation.</title>
        <authorList>
            <consortium name="The Broad Institute Genomics Platform"/>
            <consortium name="The Broad Institute Genome Sequencing Center for Infectious Disease"/>
            <person name="Wu L."/>
            <person name="Ma J."/>
        </authorList>
    </citation>
    <scope>NUCLEOTIDE SEQUENCE [LARGE SCALE GENOMIC DNA]</scope>
    <source>
        <strain evidence="3">JCM 6921</strain>
    </source>
</reference>
<keyword evidence="1" id="KW-1133">Transmembrane helix</keyword>
<protein>
    <recommendedName>
        <fullName evidence="4">Secreted protein</fullName>
    </recommendedName>
</protein>
<organism evidence="2 3">
    <name type="scientific">Streptomyces glaucosporus</name>
    <dbReference type="NCBI Taxonomy" id="284044"/>
    <lineage>
        <taxon>Bacteria</taxon>
        <taxon>Bacillati</taxon>
        <taxon>Actinomycetota</taxon>
        <taxon>Actinomycetes</taxon>
        <taxon>Kitasatosporales</taxon>
        <taxon>Streptomycetaceae</taxon>
        <taxon>Streptomyces</taxon>
    </lineage>
</organism>
<evidence type="ECO:0000313" key="2">
    <source>
        <dbReference type="EMBL" id="GAA2401654.1"/>
    </source>
</evidence>
<accession>A0ABP5VKC3</accession>